<dbReference type="InterPro" id="IPR013525">
    <property type="entry name" value="ABC2_TM"/>
</dbReference>
<name>A0A813S701_9BILA</name>
<evidence type="ECO:0000256" key="1">
    <source>
        <dbReference type="ARBA" id="ARBA00004141"/>
    </source>
</evidence>
<evidence type="ECO:0000256" key="7">
    <source>
        <dbReference type="ARBA" id="ARBA00022989"/>
    </source>
</evidence>
<comment type="subcellular location">
    <subcellularLocation>
        <location evidence="1">Membrane</location>
        <topology evidence="1">Multi-pass membrane protein</topology>
    </subcellularLocation>
</comment>
<dbReference type="PANTHER" id="PTHR48041:SF139">
    <property type="entry name" value="PROTEIN SCARLET"/>
    <property type="match status" value="1"/>
</dbReference>
<evidence type="ECO:0000259" key="10">
    <source>
        <dbReference type="PROSITE" id="PS50893"/>
    </source>
</evidence>
<gene>
    <name evidence="11" type="ORF">BJG266_LOCUS1067</name>
    <name evidence="12" type="ORF">QVE165_LOCUS3958</name>
</gene>
<dbReference type="InterPro" id="IPR027417">
    <property type="entry name" value="P-loop_NTPase"/>
</dbReference>
<dbReference type="SUPFAM" id="SSF52540">
    <property type="entry name" value="P-loop containing nucleoside triphosphate hydrolases"/>
    <property type="match status" value="1"/>
</dbReference>
<protein>
    <recommendedName>
        <fullName evidence="10">ABC transporter domain-containing protein</fullName>
    </recommendedName>
</protein>
<dbReference type="GO" id="GO:0140359">
    <property type="term" value="F:ABC-type transporter activity"/>
    <property type="evidence" value="ECO:0007669"/>
    <property type="project" value="InterPro"/>
</dbReference>
<dbReference type="InterPro" id="IPR017871">
    <property type="entry name" value="ABC_transporter-like_CS"/>
</dbReference>
<dbReference type="EMBL" id="CAJNOI010000002">
    <property type="protein sequence ID" value="CAF0729407.1"/>
    <property type="molecule type" value="Genomic_DNA"/>
</dbReference>
<keyword evidence="8 9" id="KW-0472">Membrane</keyword>
<dbReference type="EMBL" id="CAJNOM010000014">
    <property type="protein sequence ID" value="CAF0795954.1"/>
    <property type="molecule type" value="Genomic_DNA"/>
</dbReference>
<reference evidence="12" key="1">
    <citation type="submission" date="2021-02" db="EMBL/GenBank/DDBJ databases">
        <authorList>
            <person name="Nowell W R."/>
        </authorList>
    </citation>
    <scope>NUCLEOTIDE SEQUENCE</scope>
</reference>
<dbReference type="AlphaFoldDB" id="A0A813S701"/>
<dbReference type="InterPro" id="IPR050352">
    <property type="entry name" value="ABCG_transporters"/>
</dbReference>
<feature type="transmembrane region" description="Helical" evidence="9">
    <location>
        <begin position="433"/>
        <end position="455"/>
    </location>
</feature>
<keyword evidence="6" id="KW-0067">ATP-binding</keyword>
<dbReference type="GO" id="GO:0016887">
    <property type="term" value="F:ATP hydrolysis activity"/>
    <property type="evidence" value="ECO:0007669"/>
    <property type="project" value="InterPro"/>
</dbReference>
<dbReference type="InterPro" id="IPR003593">
    <property type="entry name" value="AAA+_ATPase"/>
</dbReference>
<evidence type="ECO:0000313" key="13">
    <source>
        <dbReference type="Proteomes" id="UP000663832"/>
    </source>
</evidence>
<accession>A0A813S701</accession>
<keyword evidence="13" id="KW-1185">Reference proteome</keyword>
<sequence>MPNRNADERRPFVADDEIAVTYDSTKVDIATVADDHLAIDHPLTMSWQQLNVTIDIIPRNNKWFKQSKNVLFTKQLLANLNGHAVPGKIVAIMGSSGAGKTTLLGILSGRFNKHLKISGTISLNGLRVDGSTLLNRCGYIEQNELFIGSMTVREHLTFQAMLRMKTNTDEYRRERIEDVLQVLDLISCQNTIIGIPGKLKGLSGGELRRLTFASVILTNPALLLIDEPTSGLDSNLAISVMNTMKRLADQGKTIISVLHQPSSQIFHMVDTLCLLSHGHLVYFGARIDAPDFFQSMDRQCPPNCNPSEFYIEQLSSRSDDTKDGDESTQLPLEWKHAVEQFQQSQYNQKLQKSIEDEIILSKMRSDKFETDICYQSNFFRQLKWLLWRSFRASSRNPVHSTSLLIKSVLPALILGVLYFQLKQTPEIVQNLNAISFVILTSVCYTNAFVILATFPGEFQVFKREHRRRLYGTSAYYIARFFTELPFFIIMPWIFTTIVYVCVGISKSFLTYILYCLFAILATNASVAFSGIIAALSNSVDSAVSVALPLLEIFMLFGGFFLNNASVPVYFTWLQYSTWYYYAYSLILIFLWRDIKHIPCDTQGFCLSNGDKVLEFYQIDKHLIAFYLGMLLLLIIVYHSITFIIIWIRAKRA</sequence>
<dbReference type="Proteomes" id="UP000663877">
    <property type="component" value="Unassembled WGS sequence"/>
</dbReference>
<evidence type="ECO:0000313" key="12">
    <source>
        <dbReference type="EMBL" id="CAF0795954.1"/>
    </source>
</evidence>
<keyword evidence="4 9" id="KW-0812">Transmembrane</keyword>
<keyword evidence="7 9" id="KW-1133">Transmembrane helix</keyword>
<dbReference type="Pfam" id="PF01061">
    <property type="entry name" value="ABC2_membrane"/>
    <property type="match status" value="1"/>
</dbReference>
<dbReference type="GO" id="GO:0005886">
    <property type="term" value="C:plasma membrane"/>
    <property type="evidence" value="ECO:0007669"/>
    <property type="project" value="TreeGrafter"/>
</dbReference>
<evidence type="ECO:0000256" key="3">
    <source>
        <dbReference type="ARBA" id="ARBA00022448"/>
    </source>
</evidence>
<feature type="domain" description="ABC transporter" evidence="10">
    <location>
        <begin position="57"/>
        <end position="302"/>
    </location>
</feature>
<evidence type="ECO:0000256" key="5">
    <source>
        <dbReference type="ARBA" id="ARBA00022741"/>
    </source>
</evidence>
<dbReference type="OrthoDB" id="66620at2759"/>
<dbReference type="PROSITE" id="PS50893">
    <property type="entry name" value="ABC_TRANSPORTER_2"/>
    <property type="match status" value="1"/>
</dbReference>
<dbReference type="Proteomes" id="UP000663832">
    <property type="component" value="Unassembled WGS sequence"/>
</dbReference>
<feature type="transmembrane region" description="Helical" evidence="9">
    <location>
        <begin position="542"/>
        <end position="560"/>
    </location>
</feature>
<dbReference type="PANTHER" id="PTHR48041">
    <property type="entry name" value="ABC TRANSPORTER G FAMILY MEMBER 28"/>
    <property type="match status" value="1"/>
</dbReference>
<comment type="similarity">
    <text evidence="2">Belongs to the ABC transporter superfamily. ABCG family. Eye pigment precursor importer (TC 3.A.1.204) subfamily.</text>
</comment>
<keyword evidence="3" id="KW-0813">Transport</keyword>
<evidence type="ECO:0000256" key="4">
    <source>
        <dbReference type="ARBA" id="ARBA00022692"/>
    </source>
</evidence>
<dbReference type="GO" id="GO:0005524">
    <property type="term" value="F:ATP binding"/>
    <property type="evidence" value="ECO:0007669"/>
    <property type="project" value="UniProtKB-KW"/>
</dbReference>
<dbReference type="Pfam" id="PF00005">
    <property type="entry name" value="ABC_tran"/>
    <property type="match status" value="1"/>
</dbReference>
<evidence type="ECO:0000256" key="9">
    <source>
        <dbReference type="SAM" id="Phobius"/>
    </source>
</evidence>
<dbReference type="Pfam" id="PF19055">
    <property type="entry name" value="ABC2_membrane_7"/>
    <property type="match status" value="1"/>
</dbReference>
<feature type="transmembrane region" description="Helical" evidence="9">
    <location>
        <begin position="572"/>
        <end position="591"/>
    </location>
</feature>
<keyword evidence="5" id="KW-0547">Nucleotide-binding</keyword>
<proteinExistence type="inferred from homology"/>
<evidence type="ECO:0000256" key="8">
    <source>
        <dbReference type="ARBA" id="ARBA00023136"/>
    </source>
</evidence>
<evidence type="ECO:0000256" key="2">
    <source>
        <dbReference type="ARBA" id="ARBA00005814"/>
    </source>
</evidence>
<dbReference type="SMART" id="SM00382">
    <property type="entry name" value="AAA"/>
    <property type="match status" value="1"/>
</dbReference>
<evidence type="ECO:0000256" key="6">
    <source>
        <dbReference type="ARBA" id="ARBA00022840"/>
    </source>
</evidence>
<feature type="transmembrane region" description="Helical" evidence="9">
    <location>
        <begin position="623"/>
        <end position="647"/>
    </location>
</feature>
<dbReference type="Gene3D" id="3.40.50.300">
    <property type="entry name" value="P-loop containing nucleotide triphosphate hydrolases"/>
    <property type="match status" value="1"/>
</dbReference>
<dbReference type="InterPro" id="IPR043926">
    <property type="entry name" value="ABCG_dom"/>
</dbReference>
<feature type="transmembrane region" description="Helical" evidence="9">
    <location>
        <begin position="511"/>
        <end position="535"/>
    </location>
</feature>
<feature type="transmembrane region" description="Helical" evidence="9">
    <location>
        <begin position="403"/>
        <end position="421"/>
    </location>
</feature>
<dbReference type="InterPro" id="IPR003439">
    <property type="entry name" value="ABC_transporter-like_ATP-bd"/>
</dbReference>
<dbReference type="PROSITE" id="PS00211">
    <property type="entry name" value="ABC_TRANSPORTER_1"/>
    <property type="match status" value="1"/>
</dbReference>
<evidence type="ECO:0000313" key="11">
    <source>
        <dbReference type="EMBL" id="CAF0729407.1"/>
    </source>
</evidence>
<comment type="caution">
    <text evidence="12">The sequence shown here is derived from an EMBL/GenBank/DDBJ whole genome shotgun (WGS) entry which is preliminary data.</text>
</comment>
<feature type="transmembrane region" description="Helical" evidence="9">
    <location>
        <begin position="476"/>
        <end position="505"/>
    </location>
</feature>
<organism evidence="12 13">
    <name type="scientific">Adineta steineri</name>
    <dbReference type="NCBI Taxonomy" id="433720"/>
    <lineage>
        <taxon>Eukaryota</taxon>
        <taxon>Metazoa</taxon>
        <taxon>Spiralia</taxon>
        <taxon>Gnathifera</taxon>
        <taxon>Rotifera</taxon>
        <taxon>Eurotatoria</taxon>
        <taxon>Bdelloidea</taxon>
        <taxon>Adinetida</taxon>
        <taxon>Adinetidae</taxon>
        <taxon>Adineta</taxon>
    </lineage>
</organism>